<comment type="cofactor">
    <cofactor evidence="1">
        <name>[4Fe-4S] cluster</name>
        <dbReference type="ChEBI" id="CHEBI:49883"/>
    </cofactor>
</comment>
<evidence type="ECO:0000256" key="3">
    <source>
        <dbReference type="ARBA" id="ARBA00023004"/>
    </source>
</evidence>
<name>A0A328DYT6_9ASTE</name>
<keyword evidence="5" id="KW-1133">Transmembrane helix</keyword>
<keyword evidence="7" id="KW-1185">Reference proteome</keyword>
<reference evidence="6 7" key="1">
    <citation type="submission" date="2018-06" db="EMBL/GenBank/DDBJ databases">
        <title>The Genome of Cuscuta australis (Dodder) Provides Insight into the Evolution of Plant Parasitism.</title>
        <authorList>
            <person name="Liu H."/>
        </authorList>
    </citation>
    <scope>NUCLEOTIDE SEQUENCE [LARGE SCALE GENOMIC DNA]</scope>
    <source>
        <strain evidence="7">cv. Yunnan</strain>
        <tissue evidence="6">Vines</tissue>
    </source>
</reference>
<dbReference type="InterPro" id="IPR045854">
    <property type="entry name" value="NO2/SO3_Rdtase_4Fe4S_sf"/>
</dbReference>
<evidence type="ECO:0000313" key="7">
    <source>
        <dbReference type="Proteomes" id="UP000249390"/>
    </source>
</evidence>
<evidence type="ECO:0000313" key="6">
    <source>
        <dbReference type="EMBL" id="RAL50390.1"/>
    </source>
</evidence>
<evidence type="ECO:0000256" key="5">
    <source>
        <dbReference type="SAM" id="Phobius"/>
    </source>
</evidence>
<feature type="transmembrane region" description="Helical" evidence="5">
    <location>
        <begin position="32"/>
        <end position="50"/>
    </location>
</feature>
<dbReference type="Proteomes" id="UP000249390">
    <property type="component" value="Unassembled WGS sequence"/>
</dbReference>
<keyword evidence="4" id="KW-0411">Iron-sulfur</keyword>
<protein>
    <submittedName>
        <fullName evidence="6">Uncharacterized protein</fullName>
    </submittedName>
</protein>
<dbReference type="SUPFAM" id="SSF56014">
    <property type="entry name" value="Nitrite and sulphite reductase 4Fe-4S domain-like"/>
    <property type="match status" value="1"/>
</dbReference>
<proteinExistence type="predicted"/>
<keyword evidence="3" id="KW-0408">Iron</keyword>
<evidence type="ECO:0000256" key="4">
    <source>
        <dbReference type="ARBA" id="ARBA00023014"/>
    </source>
</evidence>
<comment type="caution">
    <text evidence="6">The sequence shown here is derived from an EMBL/GenBank/DDBJ whole genome shotgun (WGS) entry which is preliminary data.</text>
</comment>
<keyword evidence="2" id="KW-0479">Metal-binding</keyword>
<accession>A0A328DYT6</accession>
<evidence type="ECO:0000256" key="1">
    <source>
        <dbReference type="ARBA" id="ARBA00001966"/>
    </source>
</evidence>
<dbReference type="EMBL" id="NQVE01000060">
    <property type="protein sequence ID" value="RAL50390.1"/>
    <property type="molecule type" value="Genomic_DNA"/>
</dbReference>
<gene>
    <name evidence="6" type="ORF">DM860_016857</name>
</gene>
<evidence type="ECO:0000256" key="2">
    <source>
        <dbReference type="ARBA" id="ARBA00022723"/>
    </source>
</evidence>
<keyword evidence="5" id="KW-0812">Transmembrane</keyword>
<dbReference type="AlphaFoldDB" id="A0A328DYT6"/>
<feature type="transmembrane region" description="Helical" evidence="5">
    <location>
        <begin position="70"/>
        <end position="100"/>
    </location>
</feature>
<keyword evidence="5" id="KW-0472">Membrane</keyword>
<dbReference type="GO" id="GO:0046872">
    <property type="term" value="F:metal ion binding"/>
    <property type="evidence" value="ECO:0007669"/>
    <property type="project" value="UniProtKB-KW"/>
</dbReference>
<dbReference type="GO" id="GO:0051536">
    <property type="term" value="F:iron-sulfur cluster binding"/>
    <property type="evidence" value="ECO:0007669"/>
    <property type="project" value="UniProtKB-KW"/>
</dbReference>
<organism evidence="6 7">
    <name type="scientific">Cuscuta australis</name>
    <dbReference type="NCBI Taxonomy" id="267555"/>
    <lineage>
        <taxon>Eukaryota</taxon>
        <taxon>Viridiplantae</taxon>
        <taxon>Streptophyta</taxon>
        <taxon>Embryophyta</taxon>
        <taxon>Tracheophyta</taxon>
        <taxon>Spermatophyta</taxon>
        <taxon>Magnoliopsida</taxon>
        <taxon>eudicotyledons</taxon>
        <taxon>Gunneridae</taxon>
        <taxon>Pentapetalae</taxon>
        <taxon>asterids</taxon>
        <taxon>lamiids</taxon>
        <taxon>Solanales</taxon>
        <taxon>Convolvulaceae</taxon>
        <taxon>Cuscuteae</taxon>
        <taxon>Cuscuta</taxon>
        <taxon>Cuscuta subgen. Grammica</taxon>
        <taxon>Cuscuta sect. Cleistogrammica</taxon>
    </lineage>
</organism>
<sequence length="101" mass="10383">MCLLDRLSDGGAVIAADVVDLALYLQRRSDSFFHFFFLSFPFLSPIYGAVCNCGRWWRGLVEVVGLTAKVGGGVVMGLTAAVGGGMVVGLTAAVGGGVVVG</sequence>